<evidence type="ECO:0000313" key="2">
    <source>
        <dbReference type="Proteomes" id="UP000297245"/>
    </source>
</evidence>
<evidence type="ECO:0000313" key="1">
    <source>
        <dbReference type="EMBL" id="THU82971.1"/>
    </source>
</evidence>
<sequence length="302" mass="33747">MESAFLLTGGFLSSSQPLCISRTCRPIVDSQDRVVAVFAGRPKGDNWDALMKRAAEEIEQTRGQIRPKNSTRGKFPSAEFGFGHGGGRKKPSNVHQPSATALARLTGLLMLQCFQSLVGFANCIFQAYAPETHAYYWGCMQKLRGWDPSLCSLFSDSVFASYTVNFGPVTVSHPHTDSANLSFGWCAITALGRFDPDKGGHLILWDLNLIIRFPPGSTILIPSALLTHSNTPIQDGEFRYSFVQYSAAALFRWVYNGFQSDADFEATAAPEQRAKREEDRQKRWRDGVNMFSKWTDLRTQKQ</sequence>
<name>A0A4S8L3N8_DENBC</name>
<dbReference type="Proteomes" id="UP000297245">
    <property type="component" value="Unassembled WGS sequence"/>
</dbReference>
<proteinExistence type="predicted"/>
<keyword evidence="2" id="KW-1185">Reference proteome</keyword>
<dbReference type="AlphaFoldDB" id="A0A4S8L3N8"/>
<organism evidence="1 2">
    <name type="scientific">Dendrothele bispora (strain CBS 962.96)</name>
    <dbReference type="NCBI Taxonomy" id="1314807"/>
    <lineage>
        <taxon>Eukaryota</taxon>
        <taxon>Fungi</taxon>
        <taxon>Dikarya</taxon>
        <taxon>Basidiomycota</taxon>
        <taxon>Agaricomycotina</taxon>
        <taxon>Agaricomycetes</taxon>
        <taxon>Agaricomycetidae</taxon>
        <taxon>Agaricales</taxon>
        <taxon>Agaricales incertae sedis</taxon>
        <taxon>Dendrothele</taxon>
    </lineage>
</organism>
<reference evidence="1 2" key="1">
    <citation type="journal article" date="2019" name="Nat. Ecol. Evol.">
        <title>Megaphylogeny resolves global patterns of mushroom evolution.</title>
        <authorList>
            <person name="Varga T."/>
            <person name="Krizsan K."/>
            <person name="Foldi C."/>
            <person name="Dima B."/>
            <person name="Sanchez-Garcia M."/>
            <person name="Sanchez-Ramirez S."/>
            <person name="Szollosi G.J."/>
            <person name="Szarkandi J.G."/>
            <person name="Papp V."/>
            <person name="Albert L."/>
            <person name="Andreopoulos W."/>
            <person name="Angelini C."/>
            <person name="Antonin V."/>
            <person name="Barry K.W."/>
            <person name="Bougher N.L."/>
            <person name="Buchanan P."/>
            <person name="Buyck B."/>
            <person name="Bense V."/>
            <person name="Catcheside P."/>
            <person name="Chovatia M."/>
            <person name="Cooper J."/>
            <person name="Damon W."/>
            <person name="Desjardin D."/>
            <person name="Finy P."/>
            <person name="Geml J."/>
            <person name="Haridas S."/>
            <person name="Hughes K."/>
            <person name="Justo A."/>
            <person name="Karasinski D."/>
            <person name="Kautmanova I."/>
            <person name="Kiss B."/>
            <person name="Kocsube S."/>
            <person name="Kotiranta H."/>
            <person name="LaButti K.M."/>
            <person name="Lechner B.E."/>
            <person name="Liimatainen K."/>
            <person name="Lipzen A."/>
            <person name="Lukacs Z."/>
            <person name="Mihaltcheva S."/>
            <person name="Morgado L.N."/>
            <person name="Niskanen T."/>
            <person name="Noordeloos M.E."/>
            <person name="Ohm R.A."/>
            <person name="Ortiz-Santana B."/>
            <person name="Ovrebo C."/>
            <person name="Racz N."/>
            <person name="Riley R."/>
            <person name="Savchenko A."/>
            <person name="Shiryaev A."/>
            <person name="Soop K."/>
            <person name="Spirin V."/>
            <person name="Szebenyi C."/>
            <person name="Tomsovsky M."/>
            <person name="Tulloss R.E."/>
            <person name="Uehling J."/>
            <person name="Grigoriev I.V."/>
            <person name="Vagvolgyi C."/>
            <person name="Papp T."/>
            <person name="Martin F.M."/>
            <person name="Miettinen O."/>
            <person name="Hibbett D.S."/>
            <person name="Nagy L.G."/>
        </authorList>
    </citation>
    <scope>NUCLEOTIDE SEQUENCE [LARGE SCALE GENOMIC DNA]</scope>
    <source>
        <strain evidence="1 2">CBS 962.96</strain>
    </source>
</reference>
<dbReference type="Gene3D" id="3.60.130.30">
    <property type="match status" value="1"/>
</dbReference>
<dbReference type="EMBL" id="ML179695">
    <property type="protein sequence ID" value="THU82971.1"/>
    <property type="molecule type" value="Genomic_DNA"/>
</dbReference>
<evidence type="ECO:0008006" key="3">
    <source>
        <dbReference type="Google" id="ProtNLM"/>
    </source>
</evidence>
<dbReference type="OrthoDB" id="3202607at2759"/>
<gene>
    <name evidence="1" type="ORF">K435DRAFT_690424</name>
</gene>
<accession>A0A4S8L3N8</accession>
<protein>
    <recommendedName>
        <fullName evidence="3">Prolyl 4-hydroxylase alpha subunit Fe(2+) 2OG dioxygenase domain-containing protein</fullName>
    </recommendedName>
</protein>